<proteinExistence type="predicted"/>
<dbReference type="EMBL" id="FMBM01000002">
    <property type="protein sequence ID" value="SCC82212.1"/>
    <property type="molecule type" value="Genomic_DNA"/>
</dbReference>
<dbReference type="EMBL" id="LJSX01000005">
    <property type="protein sequence ID" value="KPQ11863.1"/>
    <property type="molecule type" value="Genomic_DNA"/>
</dbReference>
<dbReference type="PANTHER" id="PTHR11895:SF76">
    <property type="entry name" value="INDOLEACETAMIDE HYDROLASE"/>
    <property type="match status" value="1"/>
</dbReference>
<dbReference type="InterPro" id="IPR020556">
    <property type="entry name" value="Amidase_CS"/>
</dbReference>
<name>A0A0P7XWH2_9HYPH</name>
<accession>A0A0P7XWH2</accession>
<dbReference type="AlphaFoldDB" id="A0A0P7XWH2"/>
<dbReference type="Proteomes" id="UP000182800">
    <property type="component" value="Unassembled WGS sequence"/>
</dbReference>
<dbReference type="InterPro" id="IPR023631">
    <property type="entry name" value="Amidase_dom"/>
</dbReference>
<evidence type="ECO:0000313" key="7">
    <source>
        <dbReference type="Proteomes" id="UP000182800"/>
    </source>
</evidence>
<keyword evidence="4" id="KW-0378">Hydrolase</keyword>
<dbReference type="Pfam" id="PF01425">
    <property type="entry name" value="Amidase"/>
    <property type="match status" value="1"/>
</dbReference>
<dbReference type="SUPFAM" id="SSF75304">
    <property type="entry name" value="Amidase signature (AS) enzymes"/>
    <property type="match status" value="1"/>
</dbReference>
<sequence length="478" mass="51845">MSQPADIPMMDAVALSRAIHARDFSCTEVMAAYLDRINALNPKLNAIVSLRPREELMREARERDDELAADQSRGWMHGFPQAIKDLADAAGLPTTRGSPLLKENVANSDASYVARMRDAGAIIIGKTNVPEFGLGSNTYNPVFGPTANAWSPAHTAGGSSGGAAVALAARLLPVADGSDFGGSLRNPGAFNNVYGLRPGFGRVPANTEDVFLPGMSVNGPMARNVADLAQLLAVQAGYDPRQPLGLDGDGAEFAAPLDRDVSGLRIGWLGDLDGRLPFEPGIIALCEAALPVFENLGCHVEAVSVDYDMGDVWQAFCTLRHWQVGAGLLPLYQDRSRRDQLKPEAVWEIENGLKLGVFDITAASTRRSAWYQYVRNLFERFDFLLLPTAQVFPFAIEETWPRRVGGREMDSYHRWMEVVVPVTMSGCPAISVPVGFSEAGLPMGMQIWGPNHGERALLEIAHAYDRATTWSSVLPPEA</sequence>
<dbReference type="PATRIC" id="fig|1653334.4.peg.1723"/>
<comment type="caution">
    <text evidence="4">The sequence shown here is derived from an EMBL/GenBank/DDBJ whole genome shotgun (WGS) entry which is preliminary data.</text>
</comment>
<evidence type="ECO:0000313" key="4">
    <source>
        <dbReference type="EMBL" id="KPQ11863.1"/>
    </source>
</evidence>
<comment type="function">
    <text evidence="1">Hydrolyzes indole-3-acetamide (IAM) into indole-3-acetic acid (IAA).</text>
</comment>
<dbReference type="PANTHER" id="PTHR11895">
    <property type="entry name" value="TRANSAMIDASE"/>
    <property type="match status" value="1"/>
</dbReference>
<evidence type="ECO:0000313" key="5">
    <source>
        <dbReference type="EMBL" id="SCC82212.1"/>
    </source>
</evidence>
<dbReference type="RefSeq" id="WP_074445748.1">
    <property type="nucleotide sequence ID" value="NZ_FMBM01000002.1"/>
</dbReference>
<dbReference type="Proteomes" id="UP000050497">
    <property type="component" value="Unassembled WGS sequence"/>
</dbReference>
<dbReference type="Gene3D" id="3.90.1300.10">
    <property type="entry name" value="Amidase signature (AS) domain"/>
    <property type="match status" value="1"/>
</dbReference>
<evidence type="ECO:0000259" key="3">
    <source>
        <dbReference type="Pfam" id="PF01425"/>
    </source>
</evidence>
<evidence type="ECO:0000256" key="1">
    <source>
        <dbReference type="ARBA" id="ARBA00003871"/>
    </source>
</evidence>
<protein>
    <recommendedName>
        <fullName evidence="2">Indoleacetamide hydrolase</fullName>
    </recommendedName>
</protein>
<dbReference type="InterPro" id="IPR000120">
    <property type="entry name" value="Amidase"/>
</dbReference>
<evidence type="ECO:0000313" key="6">
    <source>
        <dbReference type="Proteomes" id="UP000050497"/>
    </source>
</evidence>
<dbReference type="STRING" id="1653334.GA0071312_3193"/>
<dbReference type="NCBIfam" id="NF005686">
    <property type="entry name" value="PRK07486.1"/>
    <property type="match status" value="1"/>
</dbReference>
<reference evidence="4 6" key="1">
    <citation type="submission" date="2015-09" db="EMBL/GenBank/DDBJ databases">
        <title>Identification and resolution of microdiversity through metagenomic sequencing of parallel consortia.</title>
        <authorList>
            <person name="Nelson W.C."/>
            <person name="Romine M.F."/>
            <person name="Lindemann S.R."/>
        </authorList>
    </citation>
    <scope>NUCLEOTIDE SEQUENCE [LARGE SCALE GENOMIC DNA]</scope>
    <source>
        <strain evidence="4">HL-109</strain>
    </source>
</reference>
<dbReference type="PROSITE" id="PS00571">
    <property type="entry name" value="AMIDASES"/>
    <property type="match status" value="1"/>
</dbReference>
<dbReference type="GO" id="GO:0016787">
    <property type="term" value="F:hydrolase activity"/>
    <property type="evidence" value="ECO:0007669"/>
    <property type="project" value="UniProtKB-KW"/>
</dbReference>
<organism evidence="4 6">
    <name type="scientific">Saliniramus fredricksonii</name>
    <dbReference type="NCBI Taxonomy" id="1653334"/>
    <lineage>
        <taxon>Bacteria</taxon>
        <taxon>Pseudomonadati</taxon>
        <taxon>Pseudomonadota</taxon>
        <taxon>Alphaproteobacteria</taxon>
        <taxon>Hyphomicrobiales</taxon>
        <taxon>Salinarimonadaceae</taxon>
        <taxon>Saliniramus</taxon>
    </lineage>
</organism>
<keyword evidence="7" id="KW-1185">Reference proteome</keyword>
<dbReference type="InterPro" id="IPR036928">
    <property type="entry name" value="AS_sf"/>
</dbReference>
<evidence type="ECO:0000256" key="2">
    <source>
        <dbReference type="ARBA" id="ARBA00021874"/>
    </source>
</evidence>
<gene>
    <name evidence="4" type="primary">amiE</name>
    <name evidence="5" type="ORF">GA0071312_3193</name>
    <name evidence="4" type="ORF">HLUCCO17_05120</name>
</gene>
<reference evidence="5 7" key="2">
    <citation type="submission" date="2016-08" db="EMBL/GenBank/DDBJ databases">
        <authorList>
            <person name="Varghese N."/>
            <person name="Submissions Spin"/>
        </authorList>
    </citation>
    <scope>NUCLEOTIDE SEQUENCE [LARGE SCALE GENOMIC DNA]</scope>
    <source>
        <strain evidence="5 7">HL-109</strain>
    </source>
</reference>
<dbReference type="OrthoDB" id="9814821at2"/>
<feature type="domain" description="Amidase" evidence="3">
    <location>
        <begin position="28"/>
        <end position="458"/>
    </location>
</feature>